<organism evidence="3 4">
    <name type="scientific">Halosegnis marinus</name>
    <dbReference type="NCBI Taxonomy" id="3034023"/>
    <lineage>
        <taxon>Archaea</taxon>
        <taxon>Methanobacteriati</taxon>
        <taxon>Methanobacteriota</taxon>
        <taxon>Stenosarchaea group</taxon>
        <taxon>Halobacteria</taxon>
        <taxon>Halobacteriales</taxon>
        <taxon>Natronomonadaceae</taxon>
        <taxon>Halosegnis</taxon>
    </lineage>
</organism>
<dbReference type="InterPro" id="IPR011991">
    <property type="entry name" value="ArsR-like_HTH"/>
</dbReference>
<proteinExistence type="predicted"/>
<dbReference type="Proteomes" id="UP001596398">
    <property type="component" value="Unassembled WGS sequence"/>
</dbReference>
<dbReference type="SMART" id="SM00418">
    <property type="entry name" value="HTH_ARSR"/>
    <property type="match status" value="1"/>
</dbReference>
<reference evidence="3 4" key="1">
    <citation type="journal article" date="2019" name="Int. J. Syst. Evol. Microbiol.">
        <title>The Global Catalogue of Microorganisms (GCM) 10K type strain sequencing project: providing services to taxonomists for standard genome sequencing and annotation.</title>
        <authorList>
            <consortium name="The Broad Institute Genomics Platform"/>
            <consortium name="The Broad Institute Genome Sequencing Center for Infectious Disease"/>
            <person name="Wu L."/>
            <person name="Ma J."/>
        </authorList>
    </citation>
    <scope>NUCLEOTIDE SEQUENCE [LARGE SCALE GENOMIC DNA]</scope>
    <source>
        <strain evidence="3 4">DT85</strain>
    </source>
</reference>
<dbReference type="RefSeq" id="WP_276234909.1">
    <property type="nucleotide sequence ID" value="NZ_CP119802.1"/>
</dbReference>
<evidence type="ECO:0000313" key="3">
    <source>
        <dbReference type="EMBL" id="MFC7233917.1"/>
    </source>
</evidence>
<protein>
    <submittedName>
        <fullName evidence="3">ArsR/SmtB family transcription factor</fullName>
    </submittedName>
</protein>
<evidence type="ECO:0000259" key="2">
    <source>
        <dbReference type="SMART" id="SM00418"/>
    </source>
</evidence>
<keyword evidence="1" id="KW-0812">Transmembrane</keyword>
<dbReference type="AlphaFoldDB" id="A0ABD5ZK70"/>
<dbReference type="Pfam" id="PF12840">
    <property type="entry name" value="HTH_20"/>
    <property type="match status" value="1"/>
</dbReference>
<comment type="caution">
    <text evidence="3">The sequence shown here is derived from an EMBL/GenBank/DDBJ whole genome shotgun (WGS) entry which is preliminary data.</text>
</comment>
<accession>A0ABD5ZK70</accession>
<name>A0ABD5ZK70_9EURY</name>
<feature type="transmembrane region" description="Helical" evidence="1">
    <location>
        <begin position="187"/>
        <end position="207"/>
    </location>
</feature>
<dbReference type="SUPFAM" id="SSF46785">
    <property type="entry name" value="Winged helix' DNA-binding domain"/>
    <property type="match status" value="1"/>
</dbReference>
<gene>
    <name evidence="3" type="ORF">ACFQJ4_01170</name>
</gene>
<keyword evidence="1" id="KW-0472">Membrane</keyword>
<sequence>MGLLGSRVFADPDPDEPRVLDIQGSDAERAFDALGSETARGILKAIYEQPRTPPEIRGVVGTSLQNVHYHLDRLEGADLIEPAGTGYSEKGNEMTVYAPCNEALVLFAGTDHDRSRFERLLGRVLSLYLLLGTLTIGLALFLRDTAQGGAEVFTMSADTGESAAQAADGVARTTDPALVGLSLTDPAVAFFLGGLVVIAGLAAVWWVRG</sequence>
<dbReference type="EMBL" id="JBHTAP010000001">
    <property type="protein sequence ID" value="MFC7233917.1"/>
    <property type="molecule type" value="Genomic_DNA"/>
</dbReference>
<keyword evidence="4" id="KW-1185">Reference proteome</keyword>
<evidence type="ECO:0000256" key="1">
    <source>
        <dbReference type="SAM" id="Phobius"/>
    </source>
</evidence>
<dbReference type="InterPro" id="IPR036390">
    <property type="entry name" value="WH_DNA-bd_sf"/>
</dbReference>
<keyword evidence="1" id="KW-1133">Transmembrane helix</keyword>
<feature type="domain" description="HTH arsR-type" evidence="2">
    <location>
        <begin position="29"/>
        <end position="112"/>
    </location>
</feature>
<dbReference type="InterPro" id="IPR001845">
    <property type="entry name" value="HTH_ArsR_DNA-bd_dom"/>
</dbReference>
<dbReference type="Pfam" id="PF24267">
    <property type="entry name" value="HVO_1552_C"/>
    <property type="match status" value="1"/>
</dbReference>
<feature type="transmembrane region" description="Helical" evidence="1">
    <location>
        <begin position="124"/>
        <end position="142"/>
    </location>
</feature>
<dbReference type="InterPro" id="IPR056525">
    <property type="entry name" value="HVO_1552_C"/>
</dbReference>
<dbReference type="GeneID" id="79265579"/>
<dbReference type="CDD" id="cd00090">
    <property type="entry name" value="HTH_ARSR"/>
    <property type="match status" value="1"/>
</dbReference>
<dbReference type="InterPro" id="IPR036388">
    <property type="entry name" value="WH-like_DNA-bd_sf"/>
</dbReference>
<dbReference type="Gene3D" id="1.10.10.10">
    <property type="entry name" value="Winged helix-like DNA-binding domain superfamily/Winged helix DNA-binding domain"/>
    <property type="match status" value="1"/>
</dbReference>
<evidence type="ECO:0000313" key="4">
    <source>
        <dbReference type="Proteomes" id="UP001596398"/>
    </source>
</evidence>